<dbReference type="GO" id="GO:0016301">
    <property type="term" value="F:kinase activity"/>
    <property type="evidence" value="ECO:0007669"/>
    <property type="project" value="UniProtKB-KW"/>
</dbReference>
<dbReference type="EMBL" id="KV750930">
    <property type="protein sequence ID" value="OCL02557.1"/>
    <property type="molecule type" value="Genomic_DNA"/>
</dbReference>
<dbReference type="Proteomes" id="UP000250140">
    <property type="component" value="Unassembled WGS sequence"/>
</dbReference>
<dbReference type="AlphaFoldDB" id="A0A8E2EPK6"/>
<gene>
    <name evidence="1" type="ORF">AOQ84DRAFT_348989</name>
</gene>
<proteinExistence type="predicted"/>
<evidence type="ECO:0000313" key="2">
    <source>
        <dbReference type="Proteomes" id="UP000250140"/>
    </source>
</evidence>
<reference evidence="1 2" key="1">
    <citation type="journal article" date="2016" name="Nat. Commun.">
        <title>Ectomycorrhizal ecology is imprinted in the genome of the dominant symbiotic fungus Cenococcum geophilum.</title>
        <authorList>
            <consortium name="DOE Joint Genome Institute"/>
            <person name="Peter M."/>
            <person name="Kohler A."/>
            <person name="Ohm R.A."/>
            <person name="Kuo A."/>
            <person name="Krutzmann J."/>
            <person name="Morin E."/>
            <person name="Arend M."/>
            <person name="Barry K.W."/>
            <person name="Binder M."/>
            <person name="Choi C."/>
            <person name="Clum A."/>
            <person name="Copeland A."/>
            <person name="Grisel N."/>
            <person name="Haridas S."/>
            <person name="Kipfer T."/>
            <person name="LaButti K."/>
            <person name="Lindquist E."/>
            <person name="Lipzen A."/>
            <person name="Maire R."/>
            <person name="Meier B."/>
            <person name="Mihaltcheva S."/>
            <person name="Molinier V."/>
            <person name="Murat C."/>
            <person name="Poggeler S."/>
            <person name="Quandt C.A."/>
            <person name="Sperisen C."/>
            <person name="Tritt A."/>
            <person name="Tisserant E."/>
            <person name="Crous P.W."/>
            <person name="Henrissat B."/>
            <person name="Nehls U."/>
            <person name="Egli S."/>
            <person name="Spatafora J.W."/>
            <person name="Grigoriev I.V."/>
            <person name="Martin F.M."/>
        </authorList>
    </citation>
    <scope>NUCLEOTIDE SEQUENCE [LARGE SCALE GENOMIC DNA]</scope>
    <source>
        <strain evidence="1 2">CBS 207.34</strain>
    </source>
</reference>
<dbReference type="Gene3D" id="3.40.50.300">
    <property type="entry name" value="P-loop containing nucleotide triphosphate hydrolases"/>
    <property type="match status" value="1"/>
</dbReference>
<protein>
    <submittedName>
        <fullName evidence="1">Nicotinamide riboside kinase</fullName>
    </submittedName>
</protein>
<evidence type="ECO:0000313" key="1">
    <source>
        <dbReference type="EMBL" id="OCL02557.1"/>
    </source>
</evidence>
<dbReference type="InterPro" id="IPR027417">
    <property type="entry name" value="P-loop_NTPase"/>
</dbReference>
<dbReference type="PANTHER" id="PTHR10285">
    <property type="entry name" value="URIDINE KINASE"/>
    <property type="match status" value="1"/>
</dbReference>
<dbReference type="OrthoDB" id="6362633at2759"/>
<dbReference type="SUPFAM" id="SSF52540">
    <property type="entry name" value="P-loop containing nucleoside triphosphate hydrolases"/>
    <property type="match status" value="1"/>
</dbReference>
<keyword evidence="1" id="KW-0808">Transferase</keyword>
<keyword evidence="2" id="KW-1185">Reference proteome</keyword>
<name>A0A8E2EPK6_9PEZI</name>
<accession>A0A8E2EPK6</accession>
<organism evidence="1 2">
    <name type="scientific">Glonium stellatum</name>
    <dbReference type="NCBI Taxonomy" id="574774"/>
    <lineage>
        <taxon>Eukaryota</taxon>
        <taxon>Fungi</taxon>
        <taxon>Dikarya</taxon>
        <taxon>Ascomycota</taxon>
        <taxon>Pezizomycotina</taxon>
        <taxon>Dothideomycetes</taxon>
        <taxon>Pleosporomycetidae</taxon>
        <taxon>Gloniales</taxon>
        <taxon>Gloniaceae</taxon>
        <taxon>Glonium</taxon>
    </lineage>
</organism>
<keyword evidence="1" id="KW-0418">Kinase</keyword>
<sequence length="236" mass="26535">MVHLPAKTQLYDTTKVLYDRLTALQERLLVDSGGRILVALAGVPGFGKSMIATALAEISRQQEDKNLAILPMDGFHFPKSTLCNFDRPDDAFRYRGAPFTFDVQAFVRLVKALKLSPVTFSDEPELAIQAPSFNHAVQDPIDEDIYISSADKVVILEGNYLLLDEAPWKDIASLVHERWFVEVSDSIAKQRLIDRHLRAGIETTRDAAEVRAESNDMRNAHLIRKRLVSPDVVIHN</sequence>